<dbReference type="RefSeq" id="WP_169103207.1">
    <property type="nucleotide sequence ID" value="NZ_JABBVZ010000196.1"/>
</dbReference>
<accession>A0A7Y0Q5E6</accession>
<comment type="caution">
    <text evidence="1">The sequence shown here is derived from an EMBL/GenBank/DDBJ whole genome shotgun (WGS) entry which is preliminary data.</text>
</comment>
<dbReference type="EMBL" id="JABBVZ010000196">
    <property type="protein sequence ID" value="NMP25006.1"/>
    <property type="molecule type" value="Genomic_DNA"/>
</dbReference>
<sequence length="55" mass="5947">MATNERRRAGAGHYGVEPQVDAAPVQVFGTGKTLNEAVDNAVDRTNPPVLWDPTR</sequence>
<keyword evidence="2" id="KW-1185">Reference proteome</keyword>
<reference evidence="1 2" key="1">
    <citation type="submission" date="2020-04" db="EMBL/GenBank/DDBJ databases">
        <authorList>
            <person name="Zhang R."/>
            <person name="Schippers A."/>
        </authorList>
    </citation>
    <scope>NUCLEOTIDE SEQUENCE [LARGE SCALE GENOMIC DNA]</scope>
    <source>
        <strain evidence="1 2">DSM 109850</strain>
    </source>
</reference>
<gene>
    <name evidence="1" type="ORF">HIJ39_22120</name>
</gene>
<evidence type="ECO:0000313" key="2">
    <source>
        <dbReference type="Proteomes" id="UP000533476"/>
    </source>
</evidence>
<dbReference type="Proteomes" id="UP000533476">
    <property type="component" value="Unassembled WGS sequence"/>
</dbReference>
<name>A0A7Y0Q5E6_9FIRM</name>
<protein>
    <submittedName>
        <fullName evidence="1">Uncharacterized protein</fullName>
    </submittedName>
</protein>
<proteinExistence type="predicted"/>
<evidence type="ECO:0000313" key="1">
    <source>
        <dbReference type="EMBL" id="NMP25006.1"/>
    </source>
</evidence>
<organism evidence="1 2">
    <name type="scientific">Sulfobacillus harzensis</name>
    <dbReference type="NCBI Taxonomy" id="2729629"/>
    <lineage>
        <taxon>Bacteria</taxon>
        <taxon>Bacillati</taxon>
        <taxon>Bacillota</taxon>
        <taxon>Clostridia</taxon>
        <taxon>Eubacteriales</taxon>
        <taxon>Clostridiales Family XVII. Incertae Sedis</taxon>
        <taxon>Sulfobacillus</taxon>
    </lineage>
</organism>
<dbReference type="AlphaFoldDB" id="A0A7Y0Q5E6"/>